<accession>A0AAX4H514</accession>
<dbReference type="KEGG" id="asau:88171836"/>
<name>A0AAX4H514_9ASCO</name>
<proteinExistence type="predicted"/>
<evidence type="ECO:0000313" key="1">
    <source>
        <dbReference type="EMBL" id="WPK23527.1"/>
    </source>
</evidence>
<dbReference type="AlphaFoldDB" id="A0AAX4H514"/>
<reference evidence="1 2" key="1">
    <citation type="submission" date="2023-10" db="EMBL/GenBank/DDBJ databases">
        <title>Draft Genome Sequence of Candida saopaulonensis from a very Premature Infant with Sepsis.</title>
        <authorList>
            <person name="Ning Y."/>
            <person name="Dai R."/>
            <person name="Xiao M."/>
            <person name="Xu Y."/>
            <person name="Yan Q."/>
            <person name="Zhang L."/>
        </authorList>
    </citation>
    <scope>NUCLEOTIDE SEQUENCE [LARGE SCALE GENOMIC DNA]</scope>
    <source>
        <strain evidence="1 2">19XY460</strain>
    </source>
</reference>
<evidence type="ECO:0008006" key="3">
    <source>
        <dbReference type="Google" id="ProtNLM"/>
    </source>
</evidence>
<protein>
    <recommendedName>
        <fullName evidence="3">DUF218 domain-containing protein</fullName>
    </recommendedName>
</protein>
<dbReference type="RefSeq" id="XP_062875913.1">
    <property type="nucleotide sequence ID" value="XM_063019843.1"/>
</dbReference>
<organism evidence="1 2">
    <name type="scientific">Australozyma saopauloensis</name>
    <dbReference type="NCBI Taxonomy" id="291208"/>
    <lineage>
        <taxon>Eukaryota</taxon>
        <taxon>Fungi</taxon>
        <taxon>Dikarya</taxon>
        <taxon>Ascomycota</taxon>
        <taxon>Saccharomycotina</taxon>
        <taxon>Pichiomycetes</taxon>
        <taxon>Metschnikowiaceae</taxon>
        <taxon>Australozyma</taxon>
    </lineage>
</organism>
<gene>
    <name evidence="1" type="ORF">PUMCH_000768</name>
</gene>
<evidence type="ECO:0000313" key="2">
    <source>
        <dbReference type="Proteomes" id="UP001338582"/>
    </source>
</evidence>
<dbReference type="EMBL" id="CP138894">
    <property type="protein sequence ID" value="WPK23527.1"/>
    <property type="molecule type" value="Genomic_DNA"/>
</dbReference>
<dbReference type="PANTHER" id="PTHR28110:SF1">
    <property type="entry name" value="TRANSMEMBRANE PROTEIN"/>
    <property type="match status" value="1"/>
</dbReference>
<dbReference type="GO" id="GO:0005737">
    <property type="term" value="C:cytoplasm"/>
    <property type="evidence" value="ECO:0007669"/>
    <property type="project" value="TreeGrafter"/>
</dbReference>
<sequence>MKGSNHLVILPCHSIWKGGSSLGLDQDEWWLAPFQYEGQDHLCFREHIEECVRQLKSNLNAILVLSGGRTKKEAGPISESESYYNLLKLLAADDLELIGDRIVLEEYARDSFENVLFSLCRFNDLTESYPQYISVVGFEFKRTRFVEHHLSEALGFPKERVFYIGNAPYPGKESDHTQYFEDLDQAEKKHALDHFKKDFYGVRHPLSTKKNGRNPFNSTHQYALSNPQLEVVLREIIKSESTMENDDLRESISSSWYISH</sequence>
<dbReference type="Proteomes" id="UP001338582">
    <property type="component" value="Chromosome 1"/>
</dbReference>
<keyword evidence="2" id="KW-1185">Reference proteome</keyword>
<dbReference type="PANTHER" id="PTHR28110">
    <property type="entry name" value="TRANSMEMBRANE PROTEIN"/>
    <property type="match status" value="1"/>
</dbReference>
<dbReference type="InterPro" id="IPR055323">
    <property type="entry name" value="C57A10.07/YOR238W"/>
</dbReference>
<dbReference type="GeneID" id="88171836"/>